<protein>
    <submittedName>
        <fullName evidence="2">EF-hand domain-containing protein</fullName>
    </submittedName>
</protein>
<dbReference type="InterPro" id="IPR018247">
    <property type="entry name" value="EF_Hand_1_Ca_BS"/>
</dbReference>
<dbReference type="SMART" id="SM00054">
    <property type="entry name" value="EFh"/>
    <property type="match status" value="2"/>
</dbReference>
<evidence type="ECO:0000313" key="3">
    <source>
        <dbReference type="Proteomes" id="UP001597097"/>
    </source>
</evidence>
<dbReference type="PROSITE" id="PS50222">
    <property type="entry name" value="EF_HAND_2"/>
    <property type="match status" value="2"/>
</dbReference>
<organism evidence="2 3">
    <name type="scientific">Nonomuraea guangzhouensis</name>
    <dbReference type="NCBI Taxonomy" id="1291555"/>
    <lineage>
        <taxon>Bacteria</taxon>
        <taxon>Bacillati</taxon>
        <taxon>Actinomycetota</taxon>
        <taxon>Actinomycetes</taxon>
        <taxon>Streptosporangiales</taxon>
        <taxon>Streptosporangiaceae</taxon>
        <taxon>Nonomuraea</taxon>
    </lineage>
</organism>
<dbReference type="EMBL" id="JBHUCM010000013">
    <property type="protein sequence ID" value="MFD1538188.1"/>
    <property type="molecule type" value="Genomic_DNA"/>
</dbReference>
<name>A0ABW4G6M9_9ACTN</name>
<dbReference type="RefSeq" id="WP_219533205.1">
    <property type="nucleotide sequence ID" value="NZ_JAHKRM010000017.1"/>
</dbReference>
<dbReference type="PROSITE" id="PS00018">
    <property type="entry name" value="EF_HAND_1"/>
    <property type="match status" value="2"/>
</dbReference>
<proteinExistence type="predicted"/>
<dbReference type="Proteomes" id="UP001597097">
    <property type="component" value="Unassembled WGS sequence"/>
</dbReference>
<comment type="caution">
    <text evidence="2">The sequence shown here is derived from an EMBL/GenBank/DDBJ whole genome shotgun (WGS) entry which is preliminary data.</text>
</comment>
<feature type="domain" description="EF-hand" evidence="1">
    <location>
        <begin position="3"/>
        <end position="38"/>
    </location>
</feature>
<dbReference type="InterPro" id="IPR002048">
    <property type="entry name" value="EF_hand_dom"/>
</dbReference>
<feature type="domain" description="EF-hand" evidence="1">
    <location>
        <begin position="40"/>
        <end position="75"/>
    </location>
</feature>
<keyword evidence="3" id="KW-1185">Reference proteome</keyword>
<evidence type="ECO:0000259" key="1">
    <source>
        <dbReference type="PROSITE" id="PS50222"/>
    </source>
</evidence>
<reference evidence="3" key="1">
    <citation type="journal article" date="2019" name="Int. J. Syst. Evol. Microbiol.">
        <title>The Global Catalogue of Microorganisms (GCM) 10K type strain sequencing project: providing services to taxonomists for standard genome sequencing and annotation.</title>
        <authorList>
            <consortium name="The Broad Institute Genomics Platform"/>
            <consortium name="The Broad Institute Genome Sequencing Center for Infectious Disease"/>
            <person name="Wu L."/>
            <person name="Ma J."/>
        </authorList>
    </citation>
    <scope>NUCLEOTIDE SEQUENCE [LARGE SCALE GENOMIC DNA]</scope>
    <source>
        <strain evidence="3">CGMCC 1.15399</strain>
    </source>
</reference>
<evidence type="ECO:0000313" key="2">
    <source>
        <dbReference type="EMBL" id="MFD1538188.1"/>
    </source>
</evidence>
<dbReference type="Pfam" id="PF13499">
    <property type="entry name" value="EF-hand_7"/>
    <property type="match status" value="1"/>
</dbReference>
<dbReference type="CDD" id="cd00051">
    <property type="entry name" value="EFh"/>
    <property type="match status" value="1"/>
</dbReference>
<sequence>MTSARDAAKAEFERFDTDGDGLLSTSEIRQVNAALGGHGVDDGEISAFIDAADKDGDGRIGLEEFIALVGGGKHEA</sequence>
<accession>A0ABW4G6M9</accession>
<gene>
    <name evidence="2" type="ORF">ACFSJ0_14135</name>
</gene>